<dbReference type="GO" id="GO:0051539">
    <property type="term" value="F:4 iron, 4 sulfur cluster binding"/>
    <property type="evidence" value="ECO:0007669"/>
    <property type="project" value="UniProtKB-KW"/>
</dbReference>
<dbReference type="CDD" id="cd10030">
    <property type="entry name" value="UDG-F4_TTUDGA_SPO1dp_like"/>
    <property type="match status" value="1"/>
</dbReference>
<dbReference type="AlphaFoldDB" id="A0A6M3KZI1"/>
<name>A0A6M3KZI1_9ZZZZ</name>
<proteinExistence type="inferred from homology"/>
<dbReference type="PANTHER" id="PTHR33693">
    <property type="entry name" value="TYPE-5 URACIL-DNA GLYCOSYLASE"/>
    <property type="match status" value="1"/>
</dbReference>
<gene>
    <name evidence="13" type="ORF">MM415B02918_0010</name>
</gene>
<comment type="catalytic activity">
    <reaction evidence="1">
        <text>Hydrolyzes single-stranded DNA or mismatched double-stranded DNA and polynucleotides, releasing free uracil.</text>
        <dbReference type="EC" id="3.2.2.27"/>
    </reaction>
</comment>
<dbReference type="EC" id="3.2.2.27" evidence="3"/>
<dbReference type="SMART" id="SM00987">
    <property type="entry name" value="UreE_C"/>
    <property type="match status" value="1"/>
</dbReference>
<evidence type="ECO:0000256" key="11">
    <source>
        <dbReference type="ARBA" id="ARBA00023204"/>
    </source>
</evidence>
<evidence type="ECO:0000256" key="5">
    <source>
        <dbReference type="ARBA" id="ARBA00022485"/>
    </source>
</evidence>
<evidence type="ECO:0000313" key="13">
    <source>
        <dbReference type="EMBL" id="QJA87673.1"/>
    </source>
</evidence>
<keyword evidence="5" id="KW-0004">4Fe-4S</keyword>
<evidence type="ECO:0000256" key="4">
    <source>
        <dbReference type="ARBA" id="ARBA00019403"/>
    </source>
</evidence>
<evidence type="ECO:0000256" key="3">
    <source>
        <dbReference type="ARBA" id="ARBA00012030"/>
    </source>
</evidence>
<evidence type="ECO:0000259" key="12">
    <source>
        <dbReference type="SMART" id="SM00986"/>
    </source>
</evidence>
<evidence type="ECO:0000256" key="9">
    <source>
        <dbReference type="ARBA" id="ARBA00023004"/>
    </source>
</evidence>
<dbReference type="GO" id="GO:0046872">
    <property type="term" value="F:metal ion binding"/>
    <property type="evidence" value="ECO:0007669"/>
    <property type="project" value="UniProtKB-KW"/>
</dbReference>
<dbReference type="Gene3D" id="3.40.470.10">
    <property type="entry name" value="Uracil-DNA glycosylase-like domain"/>
    <property type="match status" value="1"/>
</dbReference>
<evidence type="ECO:0000256" key="2">
    <source>
        <dbReference type="ARBA" id="ARBA00006521"/>
    </source>
</evidence>
<dbReference type="NCBIfam" id="TIGR00758">
    <property type="entry name" value="UDG_fam4"/>
    <property type="match status" value="1"/>
</dbReference>
<dbReference type="EMBL" id="MT142725">
    <property type="protein sequence ID" value="QJA87673.1"/>
    <property type="molecule type" value="Genomic_DNA"/>
</dbReference>
<evidence type="ECO:0000256" key="6">
    <source>
        <dbReference type="ARBA" id="ARBA00022723"/>
    </source>
</evidence>
<sequence>MHPKDIIDYECEDCDLHKLRTNVVWGNGNYLSKIAFIGESPGASEDEEGLAFVGDSGILLMKTFWALKRQKKEFLYLNILRCRPPKNRNPSKIEIRACDKYLRKQIQCCPNLKVLVALGRVSWTALTGSELSVIANHGKVIKNGKFKILYTYHPSFLLRNRNIEIKKDFIRDIRKAINLSRGGRI</sequence>
<protein>
    <recommendedName>
        <fullName evidence="4">Type-4 uracil-DNA glycosylase</fullName>
        <ecNumber evidence="3">3.2.2.27</ecNumber>
    </recommendedName>
</protein>
<dbReference type="GO" id="GO:0006281">
    <property type="term" value="P:DNA repair"/>
    <property type="evidence" value="ECO:0007669"/>
    <property type="project" value="UniProtKB-KW"/>
</dbReference>
<dbReference type="InterPro" id="IPR005122">
    <property type="entry name" value="Uracil-DNA_glycosylase-like"/>
</dbReference>
<keyword evidence="9" id="KW-0408">Iron</keyword>
<dbReference type="Pfam" id="PF03167">
    <property type="entry name" value="UDG"/>
    <property type="match status" value="1"/>
</dbReference>
<organism evidence="13">
    <name type="scientific">viral metagenome</name>
    <dbReference type="NCBI Taxonomy" id="1070528"/>
    <lineage>
        <taxon>unclassified sequences</taxon>
        <taxon>metagenomes</taxon>
        <taxon>organismal metagenomes</taxon>
    </lineage>
</organism>
<keyword evidence="7" id="KW-0227">DNA damage</keyword>
<evidence type="ECO:0000256" key="10">
    <source>
        <dbReference type="ARBA" id="ARBA00023014"/>
    </source>
</evidence>
<dbReference type="SUPFAM" id="SSF52141">
    <property type="entry name" value="Uracil-DNA glycosylase-like"/>
    <property type="match status" value="1"/>
</dbReference>
<accession>A0A6M3KZI1</accession>
<dbReference type="InterPro" id="IPR051536">
    <property type="entry name" value="UDG_Type-4/5"/>
</dbReference>
<feature type="domain" description="Uracil-DNA glycosylase-like" evidence="12">
    <location>
        <begin position="25"/>
        <end position="174"/>
    </location>
</feature>
<evidence type="ECO:0000256" key="7">
    <source>
        <dbReference type="ARBA" id="ARBA00022763"/>
    </source>
</evidence>
<reference evidence="13" key="1">
    <citation type="submission" date="2020-03" db="EMBL/GenBank/DDBJ databases">
        <title>The deep terrestrial virosphere.</title>
        <authorList>
            <person name="Holmfeldt K."/>
            <person name="Nilsson E."/>
            <person name="Simone D."/>
            <person name="Lopez-Fernandez M."/>
            <person name="Wu X."/>
            <person name="de Brujin I."/>
            <person name="Lundin D."/>
            <person name="Andersson A."/>
            <person name="Bertilsson S."/>
            <person name="Dopson M."/>
        </authorList>
    </citation>
    <scope>NUCLEOTIDE SEQUENCE</scope>
    <source>
        <strain evidence="13">MM415B02918</strain>
    </source>
</reference>
<keyword evidence="10" id="KW-0411">Iron-sulfur</keyword>
<comment type="similarity">
    <text evidence="2">Belongs to the uracil-DNA glycosylase (UDG) superfamily. Type 4 (UDGa) family.</text>
</comment>
<dbReference type="SMART" id="SM00986">
    <property type="entry name" value="UDG"/>
    <property type="match status" value="1"/>
</dbReference>
<keyword evidence="6" id="KW-0479">Metal-binding</keyword>
<dbReference type="InterPro" id="IPR005273">
    <property type="entry name" value="Ura-DNA_glyco_family4"/>
</dbReference>
<keyword evidence="11" id="KW-0234">DNA repair</keyword>
<dbReference type="GO" id="GO:0004844">
    <property type="term" value="F:uracil DNA N-glycosylase activity"/>
    <property type="evidence" value="ECO:0007669"/>
    <property type="project" value="UniProtKB-EC"/>
</dbReference>
<evidence type="ECO:0000256" key="8">
    <source>
        <dbReference type="ARBA" id="ARBA00022801"/>
    </source>
</evidence>
<evidence type="ECO:0000256" key="1">
    <source>
        <dbReference type="ARBA" id="ARBA00001400"/>
    </source>
</evidence>
<dbReference type="PANTHER" id="PTHR33693:SF1">
    <property type="entry name" value="TYPE-4 URACIL-DNA GLYCOSYLASE"/>
    <property type="match status" value="1"/>
</dbReference>
<keyword evidence="8" id="KW-0378">Hydrolase</keyword>
<dbReference type="InterPro" id="IPR036895">
    <property type="entry name" value="Uracil-DNA_glycosylase-like_sf"/>
</dbReference>